<protein>
    <submittedName>
        <fullName evidence="2">Uncharacterized protein</fullName>
    </submittedName>
</protein>
<dbReference type="AlphaFoldDB" id="A0A645JF34"/>
<name>A0A645JF34_9ZZZZ</name>
<sequence length="117" mass="12850">MDAKHLRRLPPVAVGGGQGVENRLKFGRLDGAGHGSGRGGWYVRRWSCRGGEARRQVFHADDIAPAEHHRALDQILQLSHVAWPAVGRQRPHHRTAHAGNLAAHNQIEAADKGIDQK</sequence>
<reference evidence="2" key="1">
    <citation type="submission" date="2019-08" db="EMBL/GenBank/DDBJ databases">
        <authorList>
            <person name="Kucharzyk K."/>
            <person name="Murdoch R.W."/>
            <person name="Higgins S."/>
            <person name="Loffler F."/>
        </authorList>
    </citation>
    <scope>NUCLEOTIDE SEQUENCE</scope>
</reference>
<gene>
    <name evidence="2" type="ORF">SDC9_209014</name>
</gene>
<evidence type="ECO:0000256" key="1">
    <source>
        <dbReference type="SAM" id="MobiDB-lite"/>
    </source>
</evidence>
<evidence type="ECO:0000313" key="2">
    <source>
        <dbReference type="EMBL" id="MPN61279.1"/>
    </source>
</evidence>
<feature type="region of interest" description="Disordered" evidence="1">
    <location>
        <begin position="87"/>
        <end position="117"/>
    </location>
</feature>
<organism evidence="2">
    <name type="scientific">bioreactor metagenome</name>
    <dbReference type="NCBI Taxonomy" id="1076179"/>
    <lineage>
        <taxon>unclassified sequences</taxon>
        <taxon>metagenomes</taxon>
        <taxon>ecological metagenomes</taxon>
    </lineage>
</organism>
<accession>A0A645JF34</accession>
<proteinExistence type="predicted"/>
<dbReference type="EMBL" id="VSSQ01137674">
    <property type="protein sequence ID" value="MPN61279.1"/>
    <property type="molecule type" value="Genomic_DNA"/>
</dbReference>
<comment type="caution">
    <text evidence="2">The sequence shown here is derived from an EMBL/GenBank/DDBJ whole genome shotgun (WGS) entry which is preliminary data.</text>
</comment>